<sequence length="159" mass="18113">MFTDRKIFVKNTLKILLPYEEVQGHLRDIKGRELYVPKGEKEAYKKLAGDMEIKTFNPEAVENYANLVVDGNYLKGKENIEIENYGALEFTERITEEEIAKGIKSIKNYGKIQCPKEIYGILSQKVAENYGILNREQENSEKGEDSGYTIVANIGALEL</sequence>
<protein>
    <submittedName>
        <fullName evidence="1">Uncharacterized protein</fullName>
    </submittedName>
</protein>
<keyword evidence="2" id="KW-1185">Reference proteome</keyword>
<dbReference type="AlphaFoldDB" id="A0AA43XMG6"/>
<evidence type="ECO:0000313" key="2">
    <source>
        <dbReference type="Proteomes" id="UP000449710"/>
    </source>
</evidence>
<organism evidence="1 2">
    <name type="scientific">Isachenkonia alkalipeptolytica</name>
    <dbReference type="NCBI Taxonomy" id="2565777"/>
    <lineage>
        <taxon>Bacteria</taxon>
        <taxon>Bacillati</taxon>
        <taxon>Bacillota</taxon>
        <taxon>Clostridia</taxon>
        <taxon>Eubacteriales</taxon>
        <taxon>Clostridiaceae</taxon>
        <taxon>Isachenkonia</taxon>
    </lineage>
</organism>
<accession>A0AA43XMG6</accession>
<comment type="caution">
    <text evidence="1">The sequence shown here is derived from an EMBL/GenBank/DDBJ whole genome shotgun (WGS) entry which is preliminary data.</text>
</comment>
<dbReference type="EMBL" id="SUMG01000024">
    <property type="protein sequence ID" value="NBG89417.1"/>
    <property type="molecule type" value="Genomic_DNA"/>
</dbReference>
<proteinExistence type="predicted"/>
<reference evidence="1 2" key="1">
    <citation type="submission" date="2019-04" db="EMBL/GenBank/DDBJ databases">
        <title>Isachenkonia alkalipeptolytica gen. nov. sp. nov. a new anaerobic, alkiliphilic organothrophic bacterium capable to reduce synthesized ferrihydrite isolated from a soda lake.</title>
        <authorList>
            <person name="Toshchakov S.V."/>
            <person name="Zavarzina D.G."/>
            <person name="Zhilina T.N."/>
            <person name="Kostrikina N.A."/>
            <person name="Kublanov I.V."/>
        </authorList>
    </citation>
    <scope>NUCLEOTIDE SEQUENCE [LARGE SCALE GENOMIC DNA]</scope>
    <source>
        <strain evidence="1 2">Z-1701</strain>
    </source>
</reference>
<dbReference type="RefSeq" id="WP_160723074.1">
    <property type="nucleotide sequence ID" value="NZ_SUMG01000024.1"/>
</dbReference>
<evidence type="ECO:0000313" key="1">
    <source>
        <dbReference type="EMBL" id="NBG89417.1"/>
    </source>
</evidence>
<name>A0AA43XMG6_9CLOT</name>
<gene>
    <name evidence="1" type="ORF">ISALK_13040</name>
</gene>
<dbReference type="Proteomes" id="UP000449710">
    <property type="component" value="Unassembled WGS sequence"/>
</dbReference>